<dbReference type="Gene3D" id="3.30.160.60">
    <property type="entry name" value="Classic Zinc Finger"/>
    <property type="match status" value="7"/>
</dbReference>
<feature type="domain" description="C2H2-type" evidence="7">
    <location>
        <begin position="656"/>
        <end position="683"/>
    </location>
</feature>
<dbReference type="SMART" id="SM00355">
    <property type="entry name" value="ZnF_C2H2"/>
    <property type="match status" value="12"/>
</dbReference>
<dbReference type="Proteomes" id="UP001652582">
    <property type="component" value="Chromosome 1"/>
</dbReference>
<feature type="compositionally biased region" description="Basic residues" evidence="6">
    <location>
        <begin position="766"/>
        <end position="777"/>
    </location>
</feature>
<feature type="domain" description="C2H2-type" evidence="7">
    <location>
        <begin position="628"/>
        <end position="655"/>
    </location>
</feature>
<dbReference type="GeneID" id="112052087"/>
<evidence type="ECO:0000313" key="8">
    <source>
        <dbReference type="Proteomes" id="UP001652582"/>
    </source>
</evidence>
<evidence type="ECO:0000256" key="2">
    <source>
        <dbReference type="ARBA" id="ARBA00022737"/>
    </source>
</evidence>
<dbReference type="PROSITE" id="PS50157">
    <property type="entry name" value="ZINC_FINGER_C2H2_2"/>
    <property type="match status" value="8"/>
</dbReference>
<evidence type="ECO:0000259" key="7">
    <source>
        <dbReference type="PROSITE" id="PS50157"/>
    </source>
</evidence>
<evidence type="ECO:0000256" key="5">
    <source>
        <dbReference type="PROSITE-ProRule" id="PRU00042"/>
    </source>
</evidence>
<dbReference type="PROSITE" id="PS00028">
    <property type="entry name" value="ZINC_FINGER_C2H2_1"/>
    <property type="match status" value="9"/>
</dbReference>
<dbReference type="PANTHER" id="PTHR24379">
    <property type="entry name" value="KRAB AND ZINC FINGER DOMAIN-CONTAINING"/>
    <property type="match status" value="1"/>
</dbReference>
<reference evidence="8 9" key="1">
    <citation type="submission" date="2025-05" db="UniProtKB">
        <authorList>
            <consortium name="RefSeq"/>
        </authorList>
    </citation>
    <scope>NUCLEOTIDE SEQUENCE [LARGE SCALE GENOMIC DNA]</scope>
</reference>
<evidence type="ECO:0000256" key="1">
    <source>
        <dbReference type="ARBA" id="ARBA00022723"/>
    </source>
</evidence>
<evidence type="ECO:0000313" key="10">
    <source>
        <dbReference type="RefSeq" id="XP_052747373.1"/>
    </source>
</evidence>
<keyword evidence="2" id="KW-0677">Repeat</keyword>
<feature type="domain" description="C2H2-type" evidence="7">
    <location>
        <begin position="713"/>
        <end position="740"/>
    </location>
</feature>
<keyword evidence="3 5" id="KW-0863">Zinc-finger</keyword>
<feature type="domain" description="C2H2-type" evidence="7">
    <location>
        <begin position="741"/>
        <end position="769"/>
    </location>
</feature>
<dbReference type="InterPro" id="IPR013087">
    <property type="entry name" value="Znf_C2H2_type"/>
</dbReference>
<feature type="compositionally biased region" description="Polar residues" evidence="6">
    <location>
        <begin position="559"/>
        <end position="573"/>
    </location>
</feature>
<keyword evidence="1" id="KW-0479">Metal-binding</keyword>
<evidence type="ECO:0000313" key="9">
    <source>
        <dbReference type="RefSeq" id="XP_052747372.1"/>
    </source>
</evidence>
<sequence>MELDNVRNSIGTVQTTKTLSTAKFCLTCLATDCKLYPLKQYSLEEAYQHLTGKLMLHNVNFVPQFCVECTQKLINCSKFRNKSLRSYNLLLELYEKNQVLTTEDIKTINRTTHQLTSNIAKTTCEPDHYDLYLVHNEQNLKNIKIEVQIVENAPITESTDETSKLTIILEPKKETLSDINSDDEFLNDDFDRLETQNDTDFLHSDKKDRQITNDEIKIDEFTTYVYDRIESDDTDNNRDFNRVSKSDNGNRKVKKYRTTTTKKCKVATKKEKFPPKPIKKPTKVNLRDLKHFTVTMLSHEEQLDEIQKRKETSNFKISPYKCMTCFKGFHSVTTYGTHMEKHTNKFGQFVCKVCGIYWKTKRRLKDHMTKVHIRRYSCNICSVVTSQKTSALAHERCHDGAKINCQHCIGQFRTQSAYLSHLRIQHPSDVVCTLCGFCFINERGLQMHINKKHRFDDLQNASGPLCETCNVRFASDTAYKQHLKVSPKHSEGSALQRNDPKKDKFTRHSNIRKQYYTKTKDTDTVECGQVNSNGSSCEEKFVPDDARSRQLKLSRQSSDIDSNGTRNDSQSMNTEKKSLTNIPDPEFAPVTCEQCGLQLMDMRDYAHHFRLEHPDKIRTKFPVITTPHMCDQCGRIFQSKFLLKQHMLVHASQKRFKCDHCDKSFARKAVIENHMWVHFGEKPHKCEHCAKSFARKPNLLAHLRVHSSNRPTYECPLCGKHFAFLNNRRRHMFLHTGLKPFNCNMCGKCFPTSGEHRAHVDHVHLNKPRPKRVRQSRRRDPQVPTATCEDWY</sequence>
<dbReference type="SMART" id="SM00868">
    <property type="entry name" value="zf-AD"/>
    <property type="match status" value="1"/>
</dbReference>
<accession>A0ABM3M7H4</accession>
<keyword evidence="4" id="KW-0862">Zinc</keyword>
<proteinExistence type="predicted"/>
<evidence type="ECO:0000256" key="6">
    <source>
        <dbReference type="SAM" id="MobiDB-lite"/>
    </source>
</evidence>
<dbReference type="InterPro" id="IPR036236">
    <property type="entry name" value="Znf_C2H2_sf"/>
</dbReference>
<dbReference type="RefSeq" id="XP_052747372.1">
    <property type="nucleotide sequence ID" value="XM_052891412.1"/>
</dbReference>
<feature type="domain" description="C2H2-type" evidence="7">
    <location>
        <begin position="684"/>
        <end position="711"/>
    </location>
</feature>
<dbReference type="InterPro" id="IPR012934">
    <property type="entry name" value="Znf_AD"/>
</dbReference>
<organism evidence="8 9">
    <name type="scientific">Bicyclus anynana</name>
    <name type="common">Squinting bush brown butterfly</name>
    <dbReference type="NCBI Taxonomy" id="110368"/>
    <lineage>
        <taxon>Eukaryota</taxon>
        <taxon>Metazoa</taxon>
        <taxon>Ecdysozoa</taxon>
        <taxon>Arthropoda</taxon>
        <taxon>Hexapoda</taxon>
        <taxon>Insecta</taxon>
        <taxon>Pterygota</taxon>
        <taxon>Neoptera</taxon>
        <taxon>Endopterygota</taxon>
        <taxon>Lepidoptera</taxon>
        <taxon>Glossata</taxon>
        <taxon>Ditrysia</taxon>
        <taxon>Papilionoidea</taxon>
        <taxon>Nymphalidae</taxon>
        <taxon>Satyrinae</taxon>
        <taxon>Satyrini</taxon>
        <taxon>Mycalesina</taxon>
        <taxon>Bicyclus</taxon>
    </lineage>
</organism>
<feature type="domain" description="C2H2-type" evidence="7">
    <location>
        <begin position="349"/>
        <end position="377"/>
    </location>
</feature>
<name>A0ABM3M7H4_BICAN</name>
<dbReference type="PANTHER" id="PTHR24379:SF121">
    <property type="entry name" value="C2H2-TYPE DOMAIN-CONTAINING PROTEIN"/>
    <property type="match status" value="1"/>
</dbReference>
<feature type="region of interest" description="Disordered" evidence="6">
    <location>
        <begin position="534"/>
        <end position="580"/>
    </location>
</feature>
<feature type="domain" description="C2H2-type" evidence="7">
    <location>
        <begin position="320"/>
        <end position="347"/>
    </location>
</feature>
<evidence type="ECO:0000256" key="3">
    <source>
        <dbReference type="ARBA" id="ARBA00022771"/>
    </source>
</evidence>
<gene>
    <name evidence="9 10" type="primary">LOC112052087</name>
</gene>
<feature type="region of interest" description="Disordered" evidence="6">
    <location>
        <begin position="766"/>
        <end position="792"/>
    </location>
</feature>
<dbReference type="SUPFAM" id="SSF57667">
    <property type="entry name" value="beta-beta-alpha zinc fingers"/>
    <property type="match status" value="4"/>
</dbReference>
<feature type="region of interest" description="Disordered" evidence="6">
    <location>
        <begin position="485"/>
        <end position="513"/>
    </location>
</feature>
<feature type="domain" description="C2H2-type" evidence="7">
    <location>
        <begin position="376"/>
        <end position="403"/>
    </location>
</feature>
<dbReference type="RefSeq" id="XP_052747373.1">
    <property type="nucleotide sequence ID" value="XM_052891413.1"/>
</dbReference>
<protein>
    <submittedName>
        <fullName evidence="9 10">Zinc finger protein 665</fullName>
    </submittedName>
</protein>
<evidence type="ECO:0000256" key="4">
    <source>
        <dbReference type="ARBA" id="ARBA00022833"/>
    </source>
</evidence>
<feature type="compositionally biased region" description="Basic and acidic residues" evidence="6">
    <location>
        <begin position="537"/>
        <end position="548"/>
    </location>
</feature>
<keyword evidence="8" id="KW-1185">Reference proteome</keyword>
<dbReference type="Pfam" id="PF12874">
    <property type="entry name" value="zf-met"/>
    <property type="match status" value="1"/>
</dbReference>
<dbReference type="Pfam" id="PF00096">
    <property type="entry name" value="zf-C2H2"/>
    <property type="match status" value="4"/>
</dbReference>